<proteinExistence type="predicted"/>
<feature type="domain" description="Rieske" evidence="6">
    <location>
        <begin position="72"/>
        <end position="178"/>
    </location>
</feature>
<evidence type="ECO:0000313" key="7">
    <source>
        <dbReference type="EMBL" id="TBH15337.1"/>
    </source>
</evidence>
<feature type="transmembrane region" description="Helical" evidence="5">
    <location>
        <begin position="12"/>
        <end position="31"/>
    </location>
</feature>
<dbReference type="InterPro" id="IPR036922">
    <property type="entry name" value="Rieske_2Fe-2S_sf"/>
</dbReference>
<dbReference type="PROSITE" id="PS51296">
    <property type="entry name" value="RIESKE"/>
    <property type="match status" value="1"/>
</dbReference>
<dbReference type="GO" id="GO:0051537">
    <property type="term" value="F:2 iron, 2 sulfur cluster binding"/>
    <property type="evidence" value="ECO:0007669"/>
    <property type="project" value="UniProtKB-KW"/>
</dbReference>
<protein>
    <submittedName>
        <fullName evidence="7">Ubiquinol-cytochrome c reductase iron-sulfur subunit</fullName>
    </submittedName>
</protein>
<dbReference type="AlphaFoldDB" id="A0A4Q9AWR6"/>
<name>A0A4Q9AWR6_9DEIN</name>
<dbReference type="OrthoDB" id="9767869at2"/>
<comment type="caution">
    <text evidence="7">The sequence shown here is derived from an EMBL/GenBank/DDBJ whole genome shotgun (WGS) entry which is preliminary data.</text>
</comment>
<keyword evidence="5" id="KW-1133">Transmembrane helix</keyword>
<dbReference type="EMBL" id="SIJL01000025">
    <property type="protein sequence ID" value="TBH15337.1"/>
    <property type="molecule type" value="Genomic_DNA"/>
</dbReference>
<evidence type="ECO:0000256" key="3">
    <source>
        <dbReference type="ARBA" id="ARBA00023004"/>
    </source>
</evidence>
<dbReference type="Pfam" id="PF00355">
    <property type="entry name" value="Rieske"/>
    <property type="match status" value="1"/>
</dbReference>
<gene>
    <name evidence="7" type="ORF">ETP66_11150</name>
</gene>
<keyword evidence="3" id="KW-0408">Iron</keyword>
<keyword evidence="5" id="KW-0812">Transmembrane</keyword>
<evidence type="ECO:0000256" key="4">
    <source>
        <dbReference type="ARBA" id="ARBA00023014"/>
    </source>
</evidence>
<evidence type="ECO:0000256" key="2">
    <source>
        <dbReference type="ARBA" id="ARBA00022723"/>
    </source>
</evidence>
<evidence type="ECO:0000313" key="8">
    <source>
        <dbReference type="Proteomes" id="UP000292858"/>
    </source>
</evidence>
<keyword evidence="8" id="KW-1185">Reference proteome</keyword>
<dbReference type="InterPro" id="IPR017941">
    <property type="entry name" value="Rieske_2Fe-2S"/>
</dbReference>
<keyword evidence="5" id="KW-0472">Membrane</keyword>
<keyword evidence="4" id="KW-0411">Iron-sulfur</keyword>
<evidence type="ECO:0000259" key="6">
    <source>
        <dbReference type="PROSITE" id="PS51296"/>
    </source>
</evidence>
<keyword evidence="1" id="KW-0001">2Fe-2S</keyword>
<dbReference type="RefSeq" id="WP_130842669.1">
    <property type="nucleotide sequence ID" value="NZ_SIJL01000025.1"/>
</dbReference>
<evidence type="ECO:0000256" key="5">
    <source>
        <dbReference type="SAM" id="Phobius"/>
    </source>
</evidence>
<dbReference type="GO" id="GO:0046872">
    <property type="term" value="F:metal ion binding"/>
    <property type="evidence" value="ECO:0007669"/>
    <property type="project" value="UniProtKB-KW"/>
</dbReference>
<organism evidence="7 8">
    <name type="scientific">Thermus thermamylovorans</name>
    <dbReference type="NCBI Taxonomy" id="2509362"/>
    <lineage>
        <taxon>Bacteria</taxon>
        <taxon>Thermotogati</taxon>
        <taxon>Deinococcota</taxon>
        <taxon>Deinococci</taxon>
        <taxon>Thermales</taxon>
        <taxon>Thermaceae</taxon>
        <taxon>Thermus</taxon>
    </lineage>
</organism>
<sequence>MRGGKKNLRRRDLVFYLPVAVAGGFFLWFGVRVYNLGLRERPRPGEPVWREGPRVAVVRRGELGLWEARPFEYPLAQGPLRAFLLRLPAPAPGGLSLGEEHYIALSRICTHQFCTLNYVPDPEAGSLLYNFRHKRPFLGCPCHFGAFDPLLGGKAVYGPPRHPLPRLRLEVEGETLLATGHEVPLRPLEGGRAPCGRSEA</sequence>
<keyword evidence="2" id="KW-0479">Metal-binding</keyword>
<dbReference type="Gene3D" id="2.102.10.10">
    <property type="entry name" value="Rieske [2Fe-2S] iron-sulphur domain"/>
    <property type="match status" value="1"/>
</dbReference>
<accession>A0A4Q9AWR6</accession>
<reference evidence="7 8" key="1">
    <citation type="submission" date="2019-02" db="EMBL/GenBank/DDBJ databases">
        <title>Thermus sp. a novel from hot spring.</title>
        <authorList>
            <person name="Zhao Z."/>
        </authorList>
    </citation>
    <scope>NUCLEOTIDE SEQUENCE [LARGE SCALE GENOMIC DNA]</scope>
    <source>
        <strain evidence="7 8">CFH 72773T</strain>
    </source>
</reference>
<dbReference type="Proteomes" id="UP000292858">
    <property type="component" value="Unassembled WGS sequence"/>
</dbReference>
<dbReference type="SUPFAM" id="SSF50022">
    <property type="entry name" value="ISP domain"/>
    <property type="match status" value="1"/>
</dbReference>
<evidence type="ECO:0000256" key="1">
    <source>
        <dbReference type="ARBA" id="ARBA00022714"/>
    </source>
</evidence>